<accession>A0ABS3SKI4</accession>
<keyword evidence="2" id="KW-1003">Cell membrane</keyword>
<evidence type="ECO:0000256" key="1">
    <source>
        <dbReference type="ARBA" id="ARBA00004533"/>
    </source>
</evidence>
<evidence type="ECO:0000256" key="6">
    <source>
        <dbReference type="ARBA" id="ARBA00023315"/>
    </source>
</evidence>
<comment type="caution">
    <text evidence="7">The sequence shown here is derived from an EMBL/GenBank/DDBJ whole genome shotgun (WGS) entry which is preliminary data.</text>
</comment>
<organism evidence="7 8">
    <name type="scientific">Cellulomonas fengjieae</name>
    <dbReference type="NCBI Taxonomy" id="2819978"/>
    <lineage>
        <taxon>Bacteria</taxon>
        <taxon>Bacillati</taxon>
        <taxon>Actinomycetota</taxon>
        <taxon>Actinomycetes</taxon>
        <taxon>Micrococcales</taxon>
        <taxon>Cellulomonadaceae</taxon>
        <taxon>Cellulomonas</taxon>
    </lineage>
</organism>
<reference evidence="7 8" key="1">
    <citation type="submission" date="2021-03" db="EMBL/GenBank/DDBJ databases">
        <title>novel species in genus Cellulomonas.</title>
        <authorList>
            <person name="Zhang G."/>
        </authorList>
    </citation>
    <scope>NUCLEOTIDE SEQUENCE [LARGE SCALE GENOMIC DNA]</scope>
    <source>
        <strain evidence="8">zg-ZUI188</strain>
    </source>
</reference>
<evidence type="ECO:0000313" key="8">
    <source>
        <dbReference type="Proteomes" id="UP000678317"/>
    </source>
</evidence>
<keyword evidence="8" id="KW-1185">Reference proteome</keyword>
<keyword evidence="4" id="KW-0808">Transferase</keyword>
<evidence type="ECO:0000256" key="5">
    <source>
        <dbReference type="ARBA" id="ARBA00023136"/>
    </source>
</evidence>
<dbReference type="Proteomes" id="UP000678317">
    <property type="component" value="Unassembled WGS sequence"/>
</dbReference>
<evidence type="ECO:0000256" key="2">
    <source>
        <dbReference type="ARBA" id="ARBA00022475"/>
    </source>
</evidence>
<dbReference type="PANTHER" id="PTHR30606">
    <property type="entry name" value="LIPID A BIOSYNTHESIS LAUROYL ACYLTRANSFERASE"/>
    <property type="match status" value="1"/>
</dbReference>
<dbReference type="EMBL" id="JAGFBM010000007">
    <property type="protein sequence ID" value="MBO3085490.1"/>
    <property type="molecule type" value="Genomic_DNA"/>
</dbReference>
<sequence>MKVDVARAYALGWRLAGRIPGPLLRALCDLAADATWLRRGGGVPQLEKNLARVRPDLDPRALRRLSRAGMRSYMRYFGEVFALATMSRDQIEARVRIEGEENLRAFTDQGQPVVLALGHTGNWDLAGAYCTREIAPVTTVAERLKPEELFQEFLGFRESIGITILPLTGGGDVFRGLVRAARGGPVLLPLLADRDLTSRGVEVDLLGERARVAAGPAALAITTGAPLLSTTIYYERLTGARRRAAGSPWGIVVQFSTPVELPADVPRADRVRVLTQAWVDEFAAGVRQHPQDWHMLQKVFVEDLDPVRYAATVAAQEGAA</sequence>
<evidence type="ECO:0000256" key="4">
    <source>
        <dbReference type="ARBA" id="ARBA00022679"/>
    </source>
</evidence>
<dbReference type="CDD" id="cd07984">
    <property type="entry name" value="LPLAT_LABLAT-like"/>
    <property type="match status" value="1"/>
</dbReference>
<dbReference type="RefSeq" id="WP_208289867.1">
    <property type="nucleotide sequence ID" value="NZ_CP074404.1"/>
</dbReference>
<name>A0ABS3SKI4_9CELL</name>
<keyword evidence="6 7" id="KW-0012">Acyltransferase</keyword>
<dbReference type="GO" id="GO:0016746">
    <property type="term" value="F:acyltransferase activity"/>
    <property type="evidence" value="ECO:0007669"/>
    <property type="project" value="UniProtKB-KW"/>
</dbReference>
<proteinExistence type="predicted"/>
<dbReference type="NCBIfam" id="NF005919">
    <property type="entry name" value="PRK07920.1"/>
    <property type="match status" value="1"/>
</dbReference>
<protein>
    <submittedName>
        <fullName evidence="7">Phosphatidylinositol mannoside acyltransferase</fullName>
    </submittedName>
</protein>
<comment type="subcellular location">
    <subcellularLocation>
        <location evidence="1">Cell inner membrane</location>
    </subcellularLocation>
</comment>
<gene>
    <name evidence="7" type="ORF">J4035_12675</name>
</gene>
<dbReference type="PANTHER" id="PTHR30606:SF10">
    <property type="entry name" value="PHOSPHATIDYLINOSITOL MANNOSIDE ACYLTRANSFERASE"/>
    <property type="match status" value="1"/>
</dbReference>
<keyword evidence="3" id="KW-0997">Cell inner membrane</keyword>
<evidence type="ECO:0000313" key="7">
    <source>
        <dbReference type="EMBL" id="MBO3085490.1"/>
    </source>
</evidence>
<evidence type="ECO:0000256" key="3">
    <source>
        <dbReference type="ARBA" id="ARBA00022519"/>
    </source>
</evidence>
<keyword evidence="5" id="KW-0472">Membrane</keyword>
<dbReference type="Pfam" id="PF03279">
    <property type="entry name" value="Lip_A_acyltrans"/>
    <property type="match status" value="1"/>
</dbReference>
<dbReference type="InterPro" id="IPR004960">
    <property type="entry name" value="LipA_acyltrans"/>
</dbReference>